<feature type="binding site" evidence="3">
    <location>
        <position position="135"/>
    </location>
    <ligand>
        <name>substrate</name>
    </ligand>
</feature>
<dbReference type="Gene3D" id="2.120.10.30">
    <property type="entry name" value="TolB, C-terminal domain"/>
    <property type="match status" value="1"/>
</dbReference>
<keyword evidence="3" id="KW-0479">Metal-binding</keyword>
<dbReference type="PANTHER" id="PTHR47572">
    <property type="entry name" value="LIPOPROTEIN-RELATED"/>
    <property type="match status" value="1"/>
</dbReference>
<evidence type="ECO:0000256" key="3">
    <source>
        <dbReference type="PIRSR" id="PIRSR605511-2"/>
    </source>
</evidence>
<sequence length="318" mass="35186">MKTQADNEIQLLEGAVDVYDARATALFPADAALERLCTGAVWGEGPVWLREDASLLWSDIPNNRMLRWTERDGMTVWRAGVEFTNGHTREPDGSILHCSHGQRAIVRTRFGAALSNPVDEIVVDRYRGKRLNSPNDIVVKRDGTIWFSDPPYGIVSDREGHKGDSELGDNYVFRYDPRTRELSIATDFVEEPNGLAFSPDESVLYVSDTSAALRTDGSGNHHIVAFDVLDGERLANPRIFAVVEPGLADGFRIDRQGWVFTSSADSVQVYHPDGTRLARIAVPEKVANLTFGGDEGDELYICASSSLYRIRVNTRGAA</sequence>
<feature type="active site" description="Proton donor/acceptor" evidence="2">
    <location>
        <position position="249"/>
    </location>
</feature>
<organism evidence="5 6">
    <name type="scientific">Trinickia terrae</name>
    <dbReference type="NCBI Taxonomy" id="2571161"/>
    <lineage>
        <taxon>Bacteria</taxon>
        <taxon>Pseudomonadati</taxon>
        <taxon>Pseudomonadota</taxon>
        <taxon>Betaproteobacteria</taxon>
        <taxon>Burkholderiales</taxon>
        <taxon>Burkholderiaceae</taxon>
        <taxon>Trinickia</taxon>
    </lineage>
</organism>
<dbReference type="InterPro" id="IPR051262">
    <property type="entry name" value="SMP-30/CGR1_Lactonase"/>
</dbReference>
<dbReference type="PANTHER" id="PTHR47572:SF4">
    <property type="entry name" value="LACTONASE DRP35"/>
    <property type="match status" value="1"/>
</dbReference>
<feature type="binding site" evidence="3">
    <location>
        <position position="193"/>
    </location>
    <ligand>
        <name>a divalent metal cation</name>
        <dbReference type="ChEBI" id="CHEBI:60240"/>
    </ligand>
</feature>
<evidence type="ECO:0000256" key="1">
    <source>
        <dbReference type="ARBA" id="ARBA00022801"/>
    </source>
</evidence>
<comment type="cofactor">
    <cofactor evidence="3">
        <name>Zn(2+)</name>
        <dbReference type="ChEBI" id="CHEBI:29105"/>
    </cofactor>
    <text evidence="3">Binds 1 divalent metal cation per subunit.</text>
</comment>
<gene>
    <name evidence="5" type="ORF">FAZ69_17440</name>
</gene>
<accession>A0A4U1I446</accession>
<dbReference type="RefSeq" id="WP_136896298.1">
    <property type="nucleotide sequence ID" value="NZ_SWJE01000008.1"/>
</dbReference>
<dbReference type="EMBL" id="SWJE01000008">
    <property type="protein sequence ID" value="TKC88034.1"/>
    <property type="molecule type" value="Genomic_DNA"/>
</dbReference>
<feature type="binding site" evidence="3">
    <location>
        <position position="44"/>
    </location>
    <ligand>
        <name>a divalent metal cation</name>
        <dbReference type="ChEBI" id="CHEBI:60240"/>
    </ligand>
</feature>
<reference evidence="5 6" key="1">
    <citation type="submission" date="2019-04" db="EMBL/GenBank/DDBJ databases">
        <title>Trinickia sp. 7GSK02, isolated from subtropical forest soil.</title>
        <authorList>
            <person name="Gao Z.-H."/>
            <person name="Qiu L.-H."/>
        </authorList>
    </citation>
    <scope>NUCLEOTIDE SEQUENCE [LARGE SCALE GENOMIC DNA]</scope>
    <source>
        <strain evidence="5 6">7GSK02</strain>
    </source>
</reference>
<protein>
    <submittedName>
        <fullName evidence="5">SMP-30/gluconolactonase/LRE family protein</fullName>
    </submittedName>
</protein>
<keyword evidence="3" id="KW-0862">Zinc</keyword>
<dbReference type="Pfam" id="PF08450">
    <property type="entry name" value="SGL"/>
    <property type="match status" value="1"/>
</dbReference>
<dbReference type="GO" id="GO:0016787">
    <property type="term" value="F:hydrolase activity"/>
    <property type="evidence" value="ECO:0007669"/>
    <property type="project" value="UniProtKB-KW"/>
</dbReference>
<evidence type="ECO:0000313" key="6">
    <source>
        <dbReference type="Proteomes" id="UP000305539"/>
    </source>
</evidence>
<dbReference type="PRINTS" id="PR01790">
    <property type="entry name" value="SMP30FAMILY"/>
</dbReference>
<proteinExistence type="predicted"/>
<dbReference type="Proteomes" id="UP000305539">
    <property type="component" value="Unassembled WGS sequence"/>
</dbReference>
<dbReference type="AlphaFoldDB" id="A0A4U1I446"/>
<evidence type="ECO:0000313" key="5">
    <source>
        <dbReference type="EMBL" id="TKC88034.1"/>
    </source>
</evidence>
<dbReference type="InterPro" id="IPR005511">
    <property type="entry name" value="SMP-30"/>
</dbReference>
<feature type="binding site" evidence="3">
    <location>
        <position position="249"/>
    </location>
    <ligand>
        <name>a divalent metal cation</name>
        <dbReference type="ChEBI" id="CHEBI:60240"/>
    </ligand>
</feature>
<dbReference type="GO" id="GO:0046872">
    <property type="term" value="F:metal ion binding"/>
    <property type="evidence" value="ECO:0007669"/>
    <property type="project" value="UniProtKB-KW"/>
</dbReference>
<keyword evidence="1" id="KW-0378">Hydrolase</keyword>
<evidence type="ECO:0000256" key="2">
    <source>
        <dbReference type="PIRSR" id="PIRSR605511-1"/>
    </source>
</evidence>
<dbReference type="OrthoDB" id="241638at2"/>
<name>A0A4U1I446_9BURK</name>
<keyword evidence="6" id="KW-1185">Reference proteome</keyword>
<dbReference type="InterPro" id="IPR011042">
    <property type="entry name" value="6-blade_b-propeller_TolB-like"/>
</dbReference>
<comment type="caution">
    <text evidence="5">The sequence shown here is derived from an EMBL/GenBank/DDBJ whole genome shotgun (WGS) entry which is preliminary data.</text>
</comment>
<feature type="domain" description="SMP-30/Gluconolactonase/LRE-like region" evidence="4">
    <location>
        <begin position="42"/>
        <end position="303"/>
    </location>
</feature>
<dbReference type="InterPro" id="IPR013658">
    <property type="entry name" value="SGL"/>
</dbReference>
<dbReference type="SUPFAM" id="SSF63829">
    <property type="entry name" value="Calcium-dependent phosphotriesterase"/>
    <property type="match status" value="1"/>
</dbReference>
<evidence type="ECO:0000259" key="4">
    <source>
        <dbReference type="Pfam" id="PF08450"/>
    </source>
</evidence>